<gene>
    <name evidence="1" type="ORF">IDSA_05745</name>
</gene>
<reference evidence="1 2" key="1">
    <citation type="submission" date="2014-06" db="EMBL/GenBank/DDBJ databases">
        <title>The draft genome sequence of Idiomarina salinarum ISL-52.</title>
        <authorList>
            <person name="Du J."/>
            <person name="Shao Z."/>
        </authorList>
    </citation>
    <scope>NUCLEOTIDE SEQUENCE [LARGE SCALE GENOMIC DNA]</scope>
    <source>
        <strain evidence="1 2">ISL-52</strain>
    </source>
</reference>
<accession>A0A094L5P7</accession>
<dbReference type="InterPro" id="IPR021457">
    <property type="entry name" value="DUF3108"/>
</dbReference>
<evidence type="ECO:0000313" key="1">
    <source>
        <dbReference type="EMBL" id="KFZ30048.1"/>
    </source>
</evidence>
<evidence type="ECO:0000313" key="2">
    <source>
        <dbReference type="Proteomes" id="UP000054363"/>
    </source>
</evidence>
<comment type="caution">
    <text evidence="1">The sequence shown here is derived from an EMBL/GenBank/DDBJ whole genome shotgun (WGS) entry which is preliminary data.</text>
</comment>
<dbReference type="OrthoDB" id="6007799at2"/>
<proteinExistence type="predicted"/>
<name>A0A094L5P7_9GAMM</name>
<dbReference type="Proteomes" id="UP000054363">
    <property type="component" value="Unassembled WGS sequence"/>
</dbReference>
<dbReference type="Pfam" id="PF11306">
    <property type="entry name" value="DUF3108"/>
    <property type="match status" value="1"/>
</dbReference>
<dbReference type="eggNOG" id="ENOG5032W8D">
    <property type="taxonomic scope" value="Bacteria"/>
</dbReference>
<evidence type="ECO:0008006" key="3">
    <source>
        <dbReference type="Google" id="ProtNLM"/>
    </source>
</evidence>
<dbReference type="STRING" id="435908.IDSA_05745"/>
<dbReference type="AlphaFoldDB" id="A0A094L5P7"/>
<organism evidence="1 2">
    <name type="scientific">Pseudidiomarina salinarum</name>
    <dbReference type="NCBI Taxonomy" id="435908"/>
    <lineage>
        <taxon>Bacteria</taxon>
        <taxon>Pseudomonadati</taxon>
        <taxon>Pseudomonadota</taxon>
        <taxon>Gammaproteobacteria</taxon>
        <taxon>Alteromonadales</taxon>
        <taxon>Idiomarinaceae</taxon>
        <taxon>Pseudidiomarina</taxon>
    </lineage>
</organism>
<dbReference type="EMBL" id="JPER01000011">
    <property type="protein sequence ID" value="KFZ30048.1"/>
    <property type="molecule type" value="Genomic_DNA"/>
</dbReference>
<keyword evidence="2" id="KW-1185">Reference proteome</keyword>
<protein>
    <recommendedName>
        <fullName evidence="3">DUF3108 domain-containing protein</fullName>
    </recommendedName>
</protein>
<sequence>MKETLMLKLLTGFALLLTPLVMPLVVQSAELKIYETHYMVHRGGSHYGEAVRALKIDEDGRYQLYTETEISLLFLSDRRRYWSTFTFDDGQVEPVFFEYRRSGTGKDKRFAATFDSDKQQVVNAANGEPVAIEWGDDLIDEASMLEQLRYDLQASDATEFNYRVIEGDAEEDHLKYARLQQETLKLPYGEIDAIKVVRVRENSSRETDYWFAPQLGYVLVKMQQREDGDEVATLLLDTAEVGSPE</sequence>